<evidence type="ECO:0008006" key="4">
    <source>
        <dbReference type="Google" id="ProtNLM"/>
    </source>
</evidence>
<evidence type="ECO:0000256" key="1">
    <source>
        <dbReference type="SAM" id="SignalP"/>
    </source>
</evidence>
<dbReference type="PROSITE" id="PS51257">
    <property type="entry name" value="PROKAR_LIPOPROTEIN"/>
    <property type="match status" value="1"/>
</dbReference>
<evidence type="ECO:0000313" key="2">
    <source>
        <dbReference type="EMBL" id="GAA4297473.1"/>
    </source>
</evidence>
<dbReference type="EMBL" id="BAABGX010000001">
    <property type="protein sequence ID" value="GAA4297473.1"/>
    <property type="molecule type" value="Genomic_DNA"/>
</dbReference>
<keyword evidence="3" id="KW-1185">Reference proteome</keyword>
<proteinExistence type="predicted"/>
<feature type="signal peptide" evidence="1">
    <location>
        <begin position="1"/>
        <end position="24"/>
    </location>
</feature>
<keyword evidence="1" id="KW-0732">Signal</keyword>
<name>A0ABP8F933_9BACT</name>
<dbReference type="Proteomes" id="UP001501844">
    <property type="component" value="Unassembled WGS sequence"/>
</dbReference>
<comment type="caution">
    <text evidence="2">The sequence shown here is derived from an EMBL/GenBank/DDBJ whole genome shotgun (WGS) entry which is preliminary data.</text>
</comment>
<protein>
    <recommendedName>
        <fullName evidence="4">SmpA / OmlA family protein</fullName>
    </recommendedName>
</protein>
<sequence>MRAPITVRTVQQLLIAIFFSLSLAACSSSAEEFNFDDKTWKNDLNGCKGERMKLAPQVEDFRMKLLTRKEYVIRGLFGKPDAEELLERSQKIYIYYITPGPKCKDASMAGKDQKALTVRFDALGKVREIMVHDAY</sequence>
<organism evidence="2 3">
    <name type="scientific">Nibribacter koreensis</name>
    <dbReference type="NCBI Taxonomy" id="1084519"/>
    <lineage>
        <taxon>Bacteria</taxon>
        <taxon>Pseudomonadati</taxon>
        <taxon>Bacteroidota</taxon>
        <taxon>Cytophagia</taxon>
        <taxon>Cytophagales</taxon>
        <taxon>Hymenobacteraceae</taxon>
        <taxon>Nibribacter</taxon>
    </lineage>
</organism>
<reference evidence="3" key="1">
    <citation type="journal article" date="2019" name="Int. J. Syst. Evol. Microbiol.">
        <title>The Global Catalogue of Microorganisms (GCM) 10K type strain sequencing project: providing services to taxonomists for standard genome sequencing and annotation.</title>
        <authorList>
            <consortium name="The Broad Institute Genomics Platform"/>
            <consortium name="The Broad Institute Genome Sequencing Center for Infectious Disease"/>
            <person name="Wu L."/>
            <person name="Ma J."/>
        </authorList>
    </citation>
    <scope>NUCLEOTIDE SEQUENCE [LARGE SCALE GENOMIC DNA]</scope>
    <source>
        <strain evidence="3">JCM 17917</strain>
    </source>
</reference>
<feature type="chain" id="PRO_5045833300" description="SmpA / OmlA family protein" evidence="1">
    <location>
        <begin position="25"/>
        <end position="135"/>
    </location>
</feature>
<evidence type="ECO:0000313" key="3">
    <source>
        <dbReference type="Proteomes" id="UP001501844"/>
    </source>
</evidence>
<accession>A0ABP8F933</accession>
<gene>
    <name evidence="2" type="ORF">GCM10023183_05100</name>
</gene>